<dbReference type="Gramene" id="KZN04858">
    <property type="protein sequence ID" value="KZN04858"/>
    <property type="gene ID" value="DCAR_005695"/>
</dbReference>
<dbReference type="Pfam" id="PF14226">
    <property type="entry name" value="DIOX_N"/>
    <property type="match status" value="1"/>
</dbReference>
<dbReference type="InterPro" id="IPR005123">
    <property type="entry name" value="Oxoglu/Fe-dep_dioxygenase_dom"/>
</dbReference>
<dbReference type="InterPro" id="IPR044861">
    <property type="entry name" value="IPNS-like_FE2OG_OXY"/>
</dbReference>
<proteinExistence type="inferred from homology"/>
<reference evidence="6" key="1">
    <citation type="journal article" date="2016" name="Nat. Genet.">
        <title>A high-quality carrot genome assembly provides new insights into carotenoid accumulation and asterid genome evolution.</title>
        <authorList>
            <person name="Iorizzo M."/>
            <person name="Ellison S."/>
            <person name="Senalik D."/>
            <person name="Zeng P."/>
            <person name="Satapoomin P."/>
            <person name="Huang J."/>
            <person name="Bowman M."/>
            <person name="Iovene M."/>
            <person name="Sanseverino W."/>
            <person name="Cavagnaro P."/>
            <person name="Yildiz M."/>
            <person name="Macko-Podgorni A."/>
            <person name="Moranska E."/>
            <person name="Grzebelus E."/>
            <person name="Grzebelus D."/>
            <person name="Ashrafi H."/>
            <person name="Zheng Z."/>
            <person name="Cheng S."/>
            <person name="Spooner D."/>
            <person name="Van Deynze A."/>
            <person name="Simon P."/>
        </authorList>
    </citation>
    <scope>NUCLEOTIDE SEQUENCE [LARGE SCALE GENOMIC DNA]</scope>
    <source>
        <tissue evidence="6">Leaf</tissue>
    </source>
</reference>
<keyword evidence="3 4" id="KW-0408">Iron</keyword>
<comment type="caution">
    <text evidence="6">The sequence shown here is derived from an EMBL/GenBank/DDBJ whole genome shotgun (WGS) entry which is preliminary data.</text>
</comment>
<name>A0A169WMN4_DAUCS</name>
<evidence type="ECO:0000256" key="2">
    <source>
        <dbReference type="ARBA" id="ARBA00022723"/>
    </source>
</evidence>
<dbReference type="InterPro" id="IPR027443">
    <property type="entry name" value="IPNS-like_sf"/>
</dbReference>
<accession>A0A169WMN4</accession>
<keyword evidence="2 4" id="KW-0479">Metal-binding</keyword>
<sequence>MEKLVSSWSSNQHLPEDYVFPVEQRPGEETTIPVCKAIPIIDLEKASHGRKDIIQQIIDASQKFGFFQVINHGVSGVLVHETMSVVKEFFTMDDAEKASVYSDDHTKSCRLHTSSPNYDTEKSHFWRDYLRHPCHPVEDFIHLWPEKPATYRNLSLRILDLISEGLGLEPGFFQGELSNDLLMSTNYYPPCPDPSLSLGLPKHSDPNLITLLLQEEIYGLQVYLDGQWLGVEPLSNAFVVNIGHQLQIVSNEKFRSVEHRAITNSREARTTIASFISPCNSCIVEPAKALVNEANPPLYRAFEYQEFLKSYVAKAGKKETALQAYKIELSGKKPDFRVLKLNVDAAVRLGAPSFLMDLTIRDNAGAFVIGKMVCKAMVTTVFEAETLAMLEGVIK</sequence>
<dbReference type="GO" id="GO:0016705">
    <property type="term" value="F:oxidoreductase activity, acting on paired donors, with incorporation or reduction of molecular oxygen"/>
    <property type="evidence" value="ECO:0007669"/>
    <property type="project" value="UniProtKB-ARBA"/>
</dbReference>
<dbReference type="EMBL" id="LNRQ01000002">
    <property type="protein sequence ID" value="KZN04858.1"/>
    <property type="molecule type" value="Genomic_DNA"/>
</dbReference>
<evidence type="ECO:0000256" key="1">
    <source>
        <dbReference type="ARBA" id="ARBA00008056"/>
    </source>
</evidence>
<evidence type="ECO:0000256" key="4">
    <source>
        <dbReference type="RuleBase" id="RU003682"/>
    </source>
</evidence>
<evidence type="ECO:0000313" key="6">
    <source>
        <dbReference type="EMBL" id="KZN04858.1"/>
    </source>
</evidence>
<dbReference type="InterPro" id="IPR026992">
    <property type="entry name" value="DIOX_N"/>
</dbReference>
<comment type="similarity">
    <text evidence="1 4">Belongs to the iron/ascorbate-dependent oxidoreductase family.</text>
</comment>
<dbReference type="OMA" id="HIIPRSN"/>
<dbReference type="GO" id="GO:0046872">
    <property type="term" value="F:metal ion binding"/>
    <property type="evidence" value="ECO:0007669"/>
    <property type="project" value="UniProtKB-KW"/>
</dbReference>
<protein>
    <recommendedName>
        <fullName evidence="5">Fe2OG dioxygenase domain-containing protein</fullName>
    </recommendedName>
</protein>
<dbReference type="AlphaFoldDB" id="A0A169WMN4"/>
<evidence type="ECO:0000256" key="3">
    <source>
        <dbReference type="ARBA" id="ARBA00023004"/>
    </source>
</evidence>
<organism evidence="6">
    <name type="scientific">Daucus carota subsp. sativus</name>
    <name type="common">Carrot</name>
    <dbReference type="NCBI Taxonomy" id="79200"/>
    <lineage>
        <taxon>Eukaryota</taxon>
        <taxon>Viridiplantae</taxon>
        <taxon>Streptophyta</taxon>
        <taxon>Embryophyta</taxon>
        <taxon>Tracheophyta</taxon>
        <taxon>Spermatophyta</taxon>
        <taxon>Magnoliopsida</taxon>
        <taxon>eudicotyledons</taxon>
        <taxon>Gunneridae</taxon>
        <taxon>Pentapetalae</taxon>
        <taxon>asterids</taxon>
        <taxon>campanulids</taxon>
        <taxon>Apiales</taxon>
        <taxon>Apiaceae</taxon>
        <taxon>Apioideae</taxon>
        <taxon>Scandiceae</taxon>
        <taxon>Daucinae</taxon>
        <taxon>Daucus</taxon>
        <taxon>Daucus sect. Daucus</taxon>
    </lineage>
</organism>
<dbReference type="SUPFAM" id="SSF51197">
    <property type="entry name" value="Clavaminate synthase-like"/>
    <property type="match status" value="1"/>
</dbReference>
<evidence type="ECO:0000259" key="5">
    <source>
        <dbReference type="PROSITE" id="PS51471"/>
    </source>
</evidence>
<feature type="domain" description="Fe2OG dioxygenase" evidence="5">
    <location>
        <begin position="177"/>
        <end position="278"/>
    </location>
</feature>
<dbReference type="Pfam" id="PF03171">
    <property type="entry name" value="2OG-FeII_Oxy"/>
    <property type="match status" value="1"/>
</dbReference>
<gene>
    <name evidence="6" type="ORF">DCAR_005695</name>
</gene>
<dbReference type="Gene3D" id="2.60.120.330">
    <property type="entry name" value="B-lactam Antibiotic, Isopenicillin N Synthase, Chain"/>
    <property type="match status" value="1"/>
</dbReference>
<dbReference type="InterPro" id="IPR050295">
    <property type="entry name" value="Plant_2OG-oxidoreductases"/>
</dbReference>
<keyword evidence="4" id="KW-0560">Oxidoreductase</keyword>
<dbReference type="PANTHER" id="PTHR47991">
    <property type="entry name" value="OXOGLUTARATE/IRON-DEPENDENT DIOXYGENASE"/>
    <property type="match status" value="1"/>
</dbReference>
<dbReference type="PROSITE" id="PS51471">
    <property type="entry name" value="FE2OG_OXY"/>
    <property type="match status" value="1"/>
</dbReference>